<evidence type="ECO:0000256" key="9">
    <source>
        <dbReference type="ARBA" id="ARBA00022908"/>
    </source>
</evidence>
<dbReference type="GO" id="GO:0006310">
    <property type="term" value="P:DNA recombination"/>
    <property type="evidence" value="ECO:0007669"/>
    <property type="project" value="UniProtKB-KW"/>
</dbReference>
<comment type="catalytic activity">
    <reaction evidence="14">
        <text>DNA(n) + a 2'-deoxyribonucleoside 5'-triphosphate = DNA(n+1) + diphosphate</text>
        <dbReference type="Rhea" id="RHEA:22508"/>
        <dbReference type="Rhea" id="RHEA-COMP:17339"/>
        <dbReference type="Rhea" id="RHEA-COMP:17340"/>
        <dbReference type="ChEBI" id="CHEBI:33019"/>
        <dbReference type="ChEBI" id="CHEBI:61560"/>
        <dbReference type="ChEBI" id="CHEBI:173112"/>
        <dbReference type="EC" id="2.7.7.7"/>
    </reaction>
</comment>
<comment type="caution">
    <text evidence="16">The sequence shown here is derived from an EMBL/GenBank/DDBJ whole genome shotgun (WGS) entry which is preliminary data.</text>
</comment>
<gene>
    <name evidence="16" type="ORF">O181_076222</name>
</gene>
<keyword evidence="3" id="KW-0540">Nuclease</keyword>
<name>A0A9Q3FGG3_9BASI</name>
<feature type="domain" description="Integrase catalytic" evidence="15">
    <location>
        <begin position="83"/>
        <end position="259"/>
    </location>
</feature>
<keyword evidence="8" id="KW-0694">RNA-binding</keyword>
<keyword evidence="11" id="KW-0808">Transferase</keyword>
<dbReference type="InterPro" id="IPR025724">
    <property type="entry name" value="GAG-pre-integrase_dom"/>
</dbReference>
<keyword evidence="5" id="KW-0255">Endonuclease</keyword>
<dbReference type="InterPro" id="IPR012337">
    <property type="entry name" value="RNaseH-like_sf"/>
</dbReference>
<evidence type="ECO:0000256" key="4">
    <source>
        <dbReference type="ARBA" id="ARBA00022723"/>
    </source>
</evidence>
<evidence type="ECO:0000256" key="12">
    <source>
        <dbReference type="ARBA" id="ARBA00023172"/>
    </source>
</evidence>
<dbReference type="Proteomes" id="UP000765509">
    <property type="component" value="Unassembled WGS sequence"/>
</dbReference>
<protein>
    <recommendedName>
        <fullName evidence="15">Integrase catalytic domain-containing protein</fullName>
    </recommendedName>
</protein>
<keyword evidence="17" id="KW-1185">Reference proteome</keyword>
<evidence type="ECO:0000256" key="3">
    <source>
        <dbReference type="ARBA" id="ARBA00022722"/>
    </source>
</evidence>
<keyword evidence="6" id="KW-0378">Hydrolase</keyword>
<evidence type="ECO:0000313" key="16">
    <source>
        <dbReference type="EMBL" id="MBW0536507.1"/>
    </source>
</evidence>
<keyword evidence="2" id="KW-0548">Nucleotidyltransferase</keyword>
<dbReference type="GO" id="GO:0003723">
    <property type="term" value="F:RNA binding"/>
    <property type="evidence" value="ECO:0007669"/>
    <property type="project" value="UniProtKB-KW"/>
</dbReference>
<keyword evidence="1" id="KW-0815">Transposition</keyword>
<evidence type="ECO:0000256" key="2">
    <source>
        <dbReference type="ARBA" id="ARBA00022695"/>
    </source>
</evidence>
<organism evidence="16 17">
    <name type="scientific">Austropuccinia psidii MF-1</name>
    <dbReference type="NCBI Taxonomy" id="1389203"/>
    <lineage>
        <taxon>Eukaryota</taxon>
        <taxon>Fungi</taxon>
        <taxon>Dikarya</taxon>
        <taxon>Basidiomycota</taxon>
        <taxon>Pucciniomycotina</taxon>
        <taxon>Pucciniomycetes</taxon>
        <taxon>Pucciniales</taxon>
        <taxon>Sphaerophragmiaceae</taxon>
        <taxon>Austropuccinia</taxon>
    </lineage>
</organism>
<dbReference type="Pfam" id="PF13976">
    <property type="entry name" value="gag_pre-integrs"/>
    <property type="match status" value="1"/>
</dbReference>
<keyword evidence="9" id="KW-0229">DNA integration</keyword>
<sequence length="265" mass="30598">MADQDQNVSIIPISINWIPPPINFATRPGYSHWKECSYLWHQRMGHLSIRNIKRLLKYNAVEGLYNTKLNDVGICHACSIAMSEHRPIKSPLRKNILTAGDKILADLVGPLPLSIDKKRYALIIQDLFSRLTAFIPLNDKTEAQYHLKMWMIQFTNTMKVSIKGLRTDDGAEFKNNMMDEFLREKGIIHEYSMPYEHHQNGKIKRTNRTISEIARTSLITAGLPATVWPWAFKHAIWIFNQTLHADEQKTPYEIVSGKKPSLYLL</sequence>
<dbReference type="OrthoDB" id="2640446at2759"/>
<keyword evidence="4" id="KW-0479">Metal-binding</keyword>
<reference evidence="16" key="1">
    <citation type="submission" date="2021-03" db="EMBL/GenBank/DDBJ databases">
        <title>Draft genome sequence of rust myrtle Austropuccinia psidii MF-1, a brazilian biotype.</title>
        <authorList>
            <person name="Quecine M.C."/>
            <person name="Pachon D.M.R."/>
            <person name="Bonatelli M.L."/>
            <person name="Correr F.H."/>
            <person name="Franceschini L.M."/>
            <person name="Leite T.F."/>
            <person name="Margarido G.R.A."/>
            <person name="Almeida C.A."/>
            <person name="Ferrarezi J.A."/>
            <person name="Labate C.A."/>
        </authorList>
    </citation>
    <scope>NUCLEOTIDE SEQUENCE</scope>
    <source>
        <strain evidence="16">MF-1</strain>
    </source>
</reference>
<evidence type="ECO:0000256" key="14">
    <source>
        <dbReference type="ARBA" id="ARBA00049244"/>
    </source>
</evidence>
<dbReference type="PANTHER" id="PTHR42648">
    <property type="entry name" value="TRANSPOSASE, PUTATIVE-RELATED"/>
    <property type="match status" value="1"/>
</dbReference>
<dbReference type="GO" id="GO:0016787">
    <property type="term" value="F:hydrolase activity"/>
    <property type="evidence" value="ECO:0007669"/>
    <property type="project" value="UniProtKB-KW"/>
</dbReference>
<dbReference type="SUPFAM" id="SSF53098">
    <property type="entry name" value="Ribonuclease H-like"/>
    <property type="match status" value="1"/>
</dbReference>
<evidence type="ECO:0000256" key="10">
    <source>
        <dbReference type="ARBA" id="ARBA00022918"/>
    </source>
</evidence>
<keyword evidence="11" id="KW-0239">DNA-directed DNA polymerase</keyword>
<evidence type="ECO:0000313" key="17">
    <source>
        <dbReference type="Proteomes" id="UP000765509"/>
    </source>
</evidence>
<evidence type="ECO:0000256" key="1">
    <source>
        <dbReference type="ARBA" id="ARBA00022578"/>
    </source>
</evidence>
<evidence type="ECO:0000256" key="11">
    <source>
        <dbReference type="ARBA" id="ARBA00022932"/>
    </source>
</evidence>
<dbReference type="PANTHER" id="PTHR42648:SF11">
    <property type="entry name" value="TRANSPOSON TY4-P GAG-POL POLYPROTEIN"/>
    <property type="match status" value="1"/>
</dbReference>
<evidence type="ECO:0000256" key="7">
    <source>
        <dbReference type="ARBA" id="ARBA00022842"/>
    </source>
</evidence>
<keyword evidence="10" id="KW-0695">RNA-directed DNA polymerase</keyword>
<dbReference type="GO" id="GO:0015074">
    <property type="term" value="P:DNA integration"/>
    <property type="evidence" value="ECO:0007669"/>
    <property type="project" value="UniProtKB-KW"/>
</dbReference>
<dbReference type="EMBL" id="AVOT02041236">
    <property type="protein sequence ID" value="MBW0536507.1"/>
    <property type="molecule type" value="Genomic_DNA"/>
</dbReference>
<dbReference type="GO" id="GO:0003964">
    <property type="term" value="F:RNA-directed DNA polymerase activity"/>
    <property type="evidence" value="ECO:0007669"/>
    <property type="project" value="UniProtKB-KW"/>
</dbReference>
<evidence type="ECO:0000256" key="5">
    <source>
        <dbReference type="ARBA" id="ARBA00022759"/>
    </source>
</evidence>
<proteinExistence type="predicted"/>
<dbReference type="PROSITE" id="PS50994">
    <property type="entry name" value="INTEGRASE"/>
    <property type="match status" value="1"/>
</dbReference>
<comment type="catalytic activity">
    <reaction evidence="13">
        <text>DNA(n) + a 2'-deoxyribonucleoside 5'-triphosphate = DNA(n+1) + diphosphate</text>
        <dbReference type="Rhea" id="RHEA:22508"/>
        <dbReference type="Rhea" id="RHEA-COMP:17339"/>
        <dbReference type="Rhea" id="RHEA-COMP:17340"/>
        <dbReference type="ChEBI" id="CHEBI:33019"/>
        <dbReference type="ChEBI" id="CHEBI:61560"/>
        <dbReference type="ChEBI" id="CHEBI:173112"/>
        <dbReference type="EC" id="2.7.7.49"/>
    </reaction>
</comment>
<evidence type="ECO:0000259" key="15">
    <source>
        <dbReference type="PROSITE" id="PS50994"/>
    </source>
</evidence>
<keyword evidence="12" id="KW-0233">DNA recombination</keyword>
<dbReference type="GO" id="GO:0004519">
    <property type="term" value="F:endonuclease activity"/>
    <property type="evidence" value="ECO:0007669"/>
    <property type="project" value="UniProtKB-KW"/>
</dbReference>
<keyword evidence="7" id="KW-0460">Magnesium</keyword>
<evidence type="ECO:0000256" key="13">
    <source>
        <dbReference type="ARBA" id="ARBA00048173"/>
    </source>
</evidence>
<dbReference type="GO" id="GO:0005634">
    <property type="term" value="C:nucleus"/>
    <property type="evidence" value="ECO:0007669"/>
    <property type="project" value="UniProtKB-ARBA"/>
</dbReference>
<dbReference type="Gene3D" id="3.30.420.10">
    <property type="entry name" value="Ribonuclease H-like superfamily/Ribonuclease H"/>
    <property type="match status" value="1"/>
</dbReference>
<accession>A0A9Q3FGG3</accession>
<evidence type="ECO:0000256" key="8">
    <source>
        <dbReference type="ARBA" id="ARBA00022884"/>
    </source>
</evidence>
<dbReference type="GO" id="GO:0046872">
    <property type="term" value="F:metal ion binding"/>
    <property type="evidence" value="ECO:0007669"/>
    <property type="project" value="UniProtKB-KW"/>
</dbReference>
<dbReference type="GO" id="GO:0032196">
    <property type="term" value="P:transposition"/>
    <property type="evidence" value="ECO:0007669"/>
    <property type="project" value="UniProtKB-KW"/>
</dbReference>
<evidence type="ECO:0000256" key="6">
    <source>
        <dbReference type="ARBA" id="ARBA00022801"/>
    </source>
</evidence>
<dbReference type="AlphaFoldDB" id="A0A9Q3FGG3"/>
<dbReference type="GO" id="GO:0003887">
    <property type="term" value="F:DNA-directed DNA polymerase activity"/>
    <property type="evidence" value="ECO:0007669"/>
    <property type="project" value="UniProtKB-KW"/>
</dbReference>
<dbReference type="InterPro" id="IPR036397">
    <property type="entry name" value="RNaseH_sf"/>
</dbReference>
<dbReference type="InterPro" id="IPR001584">
    <property type="entry name" value="Integrase_cat-core"/>
</dbReference>
<dbReference type="InterPro" id="IPR039537">
    <property type="entry name" value="Retrotran_Ty1/copia-like"/>
</dbReference>